<dbReference type="AlphaFoldDB" id="A0A375FUK3"/>
<reference evidence="1 2" key="1">
    <citation type="submission" date="2018-01" db="EMBL/GenBank/DDBJ databases">
        <authorList>
            <person name="Clerissi C."/>
        </authorList>
    </citation>
    <scope>NUCLEOTIDE SEQUENCE [LARGE SCALE GENOMIC DNA]</scope>
    <source>
        <strain evidence="1">Cupriavidus taiwanensis STM 6021</strain>
    </source>
</reference>
<name>A0A375FUK3_9BURK</name>
<dbReference type="EMBL" id="OGUU01000001">
    <property type="protein sequence ID" value="SPC06095.1"/>
    <property type="molecule type" value="Genomic_DNA"/>
</dbReference>
<evidence type="ECO:0000313" key="2">
    <source>
        <dbReference type="Proteomes" id="UP000257139"/>
    </source>
</evidence>
<organism evidence="1 2">
    <name type="scientific">Cupriavidus taiwanensis</name>
    <dbReference type="NCBI Taxonomy" id="164546"/>
    <lineage>
        <taxon>Bacteria</taxon>
        <taxon>Pseudomonadati</taxon>
        <taxon>Pseudomonadota</taxon>
        <taxon>Betaproteobacteria</taxon>
        <taxon>Burkholderiales</taxon>
        <taxon>Burkholderiaceae</taxon>
        <taxon>Cupriavidus</taxon>
    </lineage>
</organism>
<protein>
    <submittedName>
        <fullName evidence="1">Uncharacterized protein</fullName>
    </submittedName>
</protein>
<gene>
    <name evidence="1" type="ORF">CBM2594_A10065</name>
</gene>
<dbReference type="Proteomes" id="UP000257139">
    <property type="component" value="Chromosome CBM2594_a"/>
</dbReference>
<comment type="caution">
    <text evidence="1">The sequence shown here is derived from an EMBL/GenBank/DDBJ whole genome shotgun (WGS) entry which is preliminary data.</text>
</comment>
<evidence type="ECO:0000313" key="1">
    <source>
        <dbReference type="EMBL" id="SPC06095.1"/>
    </source>
</evidence>
<sequence length="92" mass="10524">MRSAVPPRPVIGQTGTTWRAARLCGGQKRDASHKSRRRGDVCDERWLLCNDWINCPAGLRQERSLCWVGHRGRLAECRTSAYYIYIQACMLS</sequence>
<proteinExistence type="predicted"/>
<accession>A0A375FUK3</accession>